<dbReference type="PANTHER" id="PTHR43470">
    <property type="entry name" value="PHOSPHATE TRANSPORT SYSTEM PERMEASE PROTEIN PSTA-RELATED"/>
    <property type="match status" value="1"/>
</dbReference>
<name>A0ABV5ZFI0_9GAMM</name>
<dbReference type="Proteomes" id="UP001589628">
    <property type="component" value="Unassembled WGS sequence"/>
</dbReference>
<comment type="caution">
    <text evidence="11">The sequence shown here is derived from an EMBL/GenBank/DDBJ whole genome shotgun (WGS) entry which is preliminary data.</text>
</comment>
<keyword evidence="6 9" id="KW-0812">Transmembrane</keyword>
<evidence type="ECO:0000256" key="2">
    <source>
        <dbReference type="ARBA" id="ARBA00007069"/>
    </source>
</evidence>
<evidence type="ECO:0000256" key="1">
    <source>
        <dbReference type="ARBA" id="ARBA00004651"/>
    </source>
</evidence>
<dbReference type="PANTHER" id="PTHR43470:SF6">
    <property type="entry name" value="PHOSPHATE TRANSPORT SYSTEM PERMEASE PROTEIN PSTA"/>
    <property type="match status" value="1"/>
</dbReference>
<dbReference type="InterPro" id="IPR035906">
    <property type="entry name" value="MetI-like_sf"/>
</dbReference>
<sequence>MSVSFKEWTKSGAPWVWLNAGAVAINVLMVVALLGVIAVRGLGHFWPADIIQAQYLNEEGQPENIIGEITNDEWVPAQRLRDIGVDIPAEVEEVERYLLKVGNRDVYGGDFRWVLAGNLENVRRPEMLFAAERREWGNFYGYLREVKENGQVVASFQGTDSNAEGEQAWNELQARLERAESIHADIYAIEKHEIGSVNYEIERLRLKERRLQLEGRNTPDRLAEIQAERDALNRDYEDMQSRLISLYESFNRDSIVAEAMNGRMVEIPLAKIVRAYRPNAMHLGQKIGFYGAKIWEFLSDEPREANTEGGIFPAIFGTVMMVILMSVMVTPFGVVAAVYLREYAKQGAITRIIRIAVNNLAGVPSIVYGVFGLGFFVYFLGSHIDDAFFPEALPAPTLGTPGLLWASLTLALLTVPVVIVATEEGLSRIPRAVREGSLALGATKAETLWRVVLPMASPAMMTGVILAVARAAGEVAPLMLVGVVKLAPSLPLDGNYPFIHLDQKFMHLGFHIYDVGFQSPNVEAARPLVYATAFLLVVVIALLNMTAVGIRNRLREKYKALEM</sequence>
<evidence type="ECO:0000256" key="6">
    <source>
        <dbReference type="ARBA" id="ARBA00022692"/>
    </source>
</evidence>
<keyword evidence="8 9" id="KW-0472">Membrane</keyword>
<organism evidence="11 12">
    <name type="scientific">Balneatrix alpica</name>
    <dbReference type="NCBI Taxonomy" id="75684"/>
    <lineage>
        <taxon>Bacteria</taxon>
        <taxon>Pseudomonadati</taxon>
        <taxon>Pseudomonadota</taxon>
        <taxon>Gammaproteobacteria</taxon>
        <taxon>Oceanospirillales</taxon>
        <taxon>Balneatrichaceae</taxon>
        <taxon>Balneatrix</taxon>
    </lineage>
</organism>
<evidence type="ECO:0000259" key="10">
    <source>
        <dbReference type="PROSITE" id="PS50928"/>
    </source>
</evidence>
<comment type="subcellular location">
    <subcellularLocation>
        <location evidence="9">Cell inner membrane</location>
        <topology evidence="9">Multi-pass membrane protein</topology>
    </subcellularLocation>
    <subcellularLocation>
        <location evidence="1">Cell membrane</location>
        <topology evidence="1">Multi-pass membrane protein</topology>
    </subcellularLocation>
</comment>
<dbReference type="EMBL" id="JBHLZN010000008">
    <property type="protein sequence ID" value="MFB9888051.1"/>
    <property type="molecule type" value="Genomic_DNA"/>
</dbReference>
<evidence type="ECO:0000313" key="11">
    <source>
        <dbReference type="EMBL" id="MFB9888051.1"/>
    </source>
</evidence>
<dbReference type="InterPro" id="IPR005672">
    <property type="entry name" value="Phosphate_PstA"/>
</dbReference>
<evidence type="ECO:0000256" key="9">
    <source>
        <dbReference type="RuleBase" id="RU363043"/>
    </source>
</evidence>
<dbReference type="Gene3D" id="1.10.3720.10">
    <property type="entry name" value="MetI-like"/>
    <property type="match status" value="1"/>
</dbReference>
<evidence type="ECO:0000313" key="12">
    <source>
        <dbReference type="Proteomes" id="UP001589628"/>
    </source>
</evidence>
<proteinExistence type="inferred from homology"/>
<feature type="transmembrane region" description="Helical" evidence="9">
    <location>
        <begin position="360"/>
        <end position="384"/>
    </location>
</feature>
<evidence type="ECO:0000256" key="4">
    <source>
        <dbReference type="ARBA" id="ARBA00022448"/>
    </source>
</evidence>
<gene>
    <name evidence="11" type="primary">pstA</name>
    <name evidence="11" type="ORF">ACFFLH_16670</name>
</gene>
<feature type="transmembrane region" description="Helical" evidence="9">
    <location>
        <begin position="12"/>
        <end position="39"/>
    </location>
</feature>
<dbReference type="RefSeq" id="WP_027312973.1">
    <property type="nucleotide sequence ID" value="NZ_JBHLZN010000008.1"/>
</dbReference>
<evidence type="ECO:0000256" key="7">
    <source>
        <dbReference type="ARBA" id="ARBA00022989"/>
    </source>
</evidence>
<keyword evidence="12" id="KW-1185">Reference proteome</keyword>
<accession>A0ABV5ZFI0</accession>
<feature type="transmembrane region" description="Helical" evidence="9">
    <location>
        <begin position="447"/>
        <end position="469"/>
    </location>
</feature>
<dbReference type="Pfam" id="PF00528">
    <property type="entry name" value="BPD_transp_1"/>
    <property type="match status" value="1"/>
</dbReference>
<feature type="transmembrane region" description="Helical" evidence="9">
    <location>
        <begin position="311"/>
        <end position="340"/>
    </location>
</feature>
<feature type="domain" description="ABC transmembrane type-1" evidence="10">
    <location>
        <begin position="315"/>
        <end position="547"/>
    </location>
</feature>
<dbReference type="NCBIfam" id="TIGR00974">
    <property type="entry name" value="3a0107s02c"/>
    <property type="match status" value="1"/>
</dbReference>
<dbReference type="CDD" id="cd06261">
    <property type="entry name" value="TM_PBP2"/>
    <property type="match status" value="1"/>
</dbReference>
<dbReference type="InterPro" id="IPR000515">
    <property type="entry name" value="MetI-like"/>
</dbReference>
<keyword evidence="5 9" id="KW-1003">Cell membrane</keyword>
<feature type="transmembrane region" description="Helical" evidence="9">
    <location>
        <begin position="528"/>
        <end position="550"/>
    </location>
</feature>
<dbReference type="SUPFAM" id="SSF161098">
    <property type="entry name" value="MetI-like"/>
    <property type="match status" value="1"/>
</dbReference>
<keyword evidence="4" id="KW-0813">Transport</keyword>
<feature type="transmembrane region" description="Helical" evidence="9">
    <location>
        <begin position="404"/>
        <end position="426"/>
    </location>
</feature>
<evidence type="ECO:0000256" key="8">
    <source>
        <dbReference type="ARBA" id="ARBA00023136"/>
    </source>
</evidence>
<protein>
    <recommendedName>
        <fullName evidence="3 9">Phosphate transport system permease protein PstA</fullName>
    </recommendedName>
</protein>
<dbReference type="PROSITE" id="PS50928">
    <property type="entry name" value="ABC_TM1"/>
    <property type="match status" value="1"/>
</dbReference>
<evidence type="ECO:0000256" key="5">
    <source>
        <dbReference type="ARBA" id="ARBA00022475"/>
    </source>
</evidence>
<comment type="similarity">
    <text evidence="2 9">Belongs to the binding-protein-dependent transport system permease family. CysTW subfamily.</text>
</comment>
<evidence type="ECO:0000256" key="3">
    <source>
        <dbReference type="ARBA" id="ARBA00016864"/>
    </source>
</evidence>
<reference evidence="11 12" key="1">
    <citation type="submission" date="2024-09" db="EMBL/GenBank/DDBJ databases">
        <authorList>
            <person name="Sun Q."/>
            <person name="Mori K."/>
        </authorList>
    </citation>
    <scope>NUCLEOTIDE SEQUENCE [LARGE SCALE GENOMIC DNA]</scope>
    <source>
        <strain evidence="11 12">ATCC 51285</strain>
    </source>
</reference>
<keyword evidence="7 9" id="KW-1133">Transmembrane helix</keyword>